<evidence type="ECO:0000256" key="13">
    <source>
        <dbReference type="ARBA" id="ARBA00059692"/>
    </source>
</evidence>
<dbReference type="PANTHER" id="PTHR43710:SF2">
    <property type="entry name" value="2-HYDROXYACYL-COA LYASE 1"/>
    <property type="match status" value="1"/>
</dbReference>
<evidence type="ECO:0000256" key="9">
    <source>
        <dbReference type="ARBA" id="ARBA00023239"/>
    </source>
</evidence>
<organism evidence="19 20">
    <name type="scientific">Ramalina farinacea</name>
    <dbReference type="NCBI Taxonomy" id="258253"/>
    <lineage>
        <taxon>Eukaryota</taxon>
        <taxon>Fungi</taxon>
        <taxon>Dikarya</taxon>
        <taxon>Ascomycota</taxon>
        <taxon>Pezizomycotina</taxon>
        <taxon>Lecanoromycetes</taxon>
        <taxon>OSLEUM clade</taxon>
        <taxon>Lecanoromycetidae</taxon>
        <taxon>Lecanorales</taxon>
        <taxon>Lecanorineae</taxon>
        <taxon>Ramalinaceae</taxon>
        <taxon>Ramalina</taxon>
    </lineage>
</organism>
<evidence type="ECO:0000259" key="17">
    <source>
        <dbReference type="Pfam" id="PF02775"/>
    </source>
</evidence>
<evidence type="ECO:0000256" key="3">
    <source>
        <dbReference type="ARBA" id="ARBA00004253"/>
    </source>
</evidence>
<dbReference type="FunFam" id="3.40.50.970:FF:000054">
    <property type="entry name" value="Putative 2-hydroxyphytanoyl-CoA lyase"/>
    <property type="match status" value="1"/>
</dbReference>
<comment type="cofactor">
    <cofactor evidence="2">
        <name>thiamine diphosphate</name>
        <dbReference type="ChEBI" id="CHEBI:58937"/>
    </cofactor>
</comment>
<proteinExistence type="inferred from homology"/>
<evidence type="ECO:0000256" key="5">
    <source>
        <dbReference type="ARBA" id="ARBA00022723"/>
    </source>
</evidence>
<comment type="similarity">
    <text evidence="4 15">Belongs to the TPP enzyme family.</text>
</comment>
<comment type="subcellular location">
    <subcellularLocation>
        <location evidence="3">Peroxisome matrix</location>
    </subcellularLocation>
</comment>
<comment type="caution">
    <text evidence="19">The sequence shown here is derived from an EMBL/GenBank/DDBJ whole genome shotgun (WGS) entry which is preliminary data.</text>
</comment>
<dbReference type="InterPro" id="IPR045025">
    <property type="entry name" value="HACL1-like"/>
</dbReference>
<comment type="cofactor">
    <cofactor evidence="1">
        <name>Mg(2+)</name>
        <dbReference type="ChEBI" id="CHEBI:18420"/>
    </cofactor>
</comment>
<evidence type="ECO:0000256" key="7">
    <source>
        <dbReference type="ARBA" id="ARBA00023052"/>
    </source>
</evidence>
<dbReference type="Gene3D" id="3.40.50.1220">
    <property type="entry name" value="TPP-binding domain"/>
    <property type="match status" value="1"/>
</dbReference>
<comment type="function">
    <text evidence="13">Catalyzes a carbon-carbon cleavage reaction; cleaves a 2-hydroxy-3-methylacyl-CoA into formyl-CoA and a 2-methyl-branched fatty aldehyde.</text>
</comment>
<dbReference type="SUPFAM" id="SSF52467">
    <property type="entry name" value="DHS-like NAD/FAD-binding domain"/>
    <property type="match status" value="1"/>
</dbReference>
<dbReference type="InterPro" id="IPR029035">
    <property type="entry name" value="DHS-like_NAD/FAD-binding_dom"/>
</dbReference>
<comment type="catalytic activity">
    <reaction evidence="11">
        <text>an (R)-2-hydroxy-long-chain-fatty acyl-CoA = a long-chain fatty aldehyde + formyl-CoA</text>
        <dbReference type="Rhea" id="RHEA:67444"/>
        <dbReference type="ChEBI" id="CHEBI:17176"/>
        <dbReference type="ChEBI" id="CHEBI:57376"/>
        <dbReference type="ChEBI" id="CHEBI:170012"/>
        <dbReference type="EC" id="4.1.2.63"/>
    </reaction>
    <physiologicalReaction direction="left-to-right" evidence="11">
        <dbReference type="Rhea" id="RHEA:67445"/>
    </physiologicalReaction>
</comment>
<evidence type="ECO:0000256" key="8">
    <source>
        <dbReference type="ARBA" id="ARBA00023140"/>
    </source>
</evidence>
<name>A0AA43QUT4_9LECA</name>
<dbReference type="AlphaFoldDB" id="A0AA43QUT4"/>
<dbReference type="GO" id="GO:0001561">
    <property type="term" value="P:fatty acid alpha-oxidation"/>
    <property type="evidence" value="ECO:0007669"/>
    <property type="project" value="TreeGrafter"/>
</dbReference>
<dbReference type="Pfam" id="PF02775">
    <property type="entry name" value="TPP_enzyme_C"/>
    <property type="match status" value="1"/>
</dbReference>
<evidence type="ECO:0000256" key="4">
    <source>
        <dbReference type="ARBA" id="ARBA00007812"/>
    </source>
</evidence>
<evidence type="ECO:0000256" key="12">
    <source>
        <dbReference type="ARBA" id="ARBA00044518"/>
    </source>
</evidence>
<gene>
    <name evidence="19" type="ORF">OHK93_002497</name>
</gene>
<keyword evidence="9" id="KW-0456">Lyase</keyword>
<keyword evidence="8" id="KW-0576">Peroxisome</keyword>
<dbReference type="GO" id="GO:0000287">
    <property type="term" value="F:magnesium ion binding"/>
    <property type="evidence" value="ECO:0007669"/>
    <property type="project" value="InterPro"/>
</dbReference>
<evidence type="ECO:0000256" key="15">
    <source>
        <dbReference type="RuleBase" id="RU362132"/>
    </source>
</evidence>
<protein>
    <recommendedName>
        <fullName evidence="14">2-hydroxyacyl-CoA lyase</fullName>
        <ecNumber evidence="12">4.1.2.63</ecNumber>
    </recommendedName>
</protein>
<dbReference type="InterPro" id="IPR029061">
    <property type="entry name" value="THDP-binding"/>
</dbReference>
<evidence type="ECO:0000256" key="1">
    <source>
        <dbReference type="ARBA" id="ARBA00001946"/>
    </source>
</evidence>
<dbReference type="SUPFAM" id="SSF52518">
    <property type="entry name" value="Thiamin diphosphate-binding fold (THDP-binding)"/>
    <property type="match status" value="2"/>
</dbReference>
<evidence type="ECO:0000259" key="18">
    <source>
        <dbReference type="Pfam" id="PF02776"/>
    </source>
</evidence>
<feature type="domain" description="Thiamine pyrophosphate enzyme central" evidence="16">
    <location>
        <begin position="196"/>
        <end position="325"/>
    </location>
</feature>
<evidence type="ECO:0000259" key="16">
    <source>
        <dbReference type="Pfam" id="PF00205"/>
    </source>
</evidence>
<evidence type="ECO:0000256" key="14">
    <source>
        <dbReference type="ARBA" id="ARBA00070390"/>
    </source>
</evidence>
<dbReference type="EC" id="4.1.2.63" evidence="12"/>
<dbReference type="InterPro" id="IPR012000">
    <property type="entry name" value="Thiamin_PyroP_enz_cen_dom"/>
</dbReference>
<evidence type="ECO:0000256" key="10">
    <source>
        <dbReference type="ARBA" id="ARBA00044451"/>
    </source>
</evidence>
<feature type="domain" description="Thiamine pyrophosphate enzyme N-terminal TPP-binding" evidence="18">
    <location>
        <begin position="5"/>
        <end position="119"/>
    </location>
</feature>
<dbReference type="Pfam" id="PF00205">
    <property type="entry name" value="TPP_enzyme_M"/>
    <property type="match status" value="1"/>
</dbReference>
<dbReference type="Pfam" id="PF02776">
    <property type="entry name" value="TPP_enzyme_N"/>
    <property type="match status" value="1"/>
</dbReference>
<accession>A0AA43QUT4</accession>
<dbReference type="GO" id="GO:0106359">
    <property type="term" value="F:2-hydroxyacyl-CoA lyase activity"/>
    <property type="evidence" value="ECO:0007669"/>
    <property type="project" value="UniProtKB-EC"/>
</dbReference>
<evidence type="ECO:0000256" key="6">
    <source>
        <dbReference type="ARBA" id="ARBA00022842"/>
    </source>
</evidence>
<sequence>MAPATGAHIIADSLRSLGVSTIFGIVGIPVIEIAEEARKVGIQFIGFRNEQAASYAATAYGYLTGKPGVCLVVGGPGVLHAIAGVGNSSANAWPLLLLAGSSETDLVSRGAFQELDAISLLAPHTKLALRPPGLDSIQSTLENAYRTSWYGRPGTAFVDLPANLIKGTMPNPSELPRLLPPPDPPKPGADPAKLFKITTLLKSAASPLVVIGKGAAYSQSEEPIRALIDQTQIPFLPTPMGKGVLPDSHPLNTASARSTALKNADVVLILGARLNWILHFGSPPKWRPNVKFIHIDISAEEIGKNAPRSADWGVVGDIGVVVPQLSAALKGWSYSSRPVDQSSRSFLHLLQTAKTKNKAAAAAKLDSGGKGRMTIATALSIIERTLHRLSPPERGSIVYISEGANTMDISRSTFPLAHPRLRLDAGTHATMGVGLGYAIAAHAAYNSSTAEARSGPGAERKKIVCIEGDSAFGFSAMEVETMARCGMDVLVFVVNNGGVYHGDADERGEWDRLRKQEHGGEGEGLRSTSLGFETRYEMIAEAVGGKEFFVRTAEELERATEEGYKEGRVCVVNVVVESGKEGKLEFGWQGNGGKKDGDGASKL</sequence>
<feature type="domain" description="Thiamine pyrophosphate enzyme TPP-binding" evidence="17">
    <location>
        <begin position="403"/>
        <end position="574"/>
    </location>
</feature>
<dbReference type="GO" id="GO:0005782">
    <property type="term" value="C:peroxisomal matrix"/>
    <property type="evidence" value="ECO:0007669"/>
    <property type="project" value="UniProtKB-SubCell"/>
</dbReference>
<dbReference type="InterPro" id="IPR011766">
    <property type="entry name" value="TPP_enzyme_TPP-bd"/>
</dbReference>
<dbReference type="PANTHER" id="PTHR43710">
    <property type="entry name" value="2-HYDROXYACYL-COA LYASE"/>
    <property type="match status" value="1"/>
</dbReference>
<evidence type="ECO:0000256" key="11">
    <source>
        <dbReference type="ARBA" id="ARBA00044454"/>
    </source>
</evidence>
<dbReference type="FunFam" id="3.40.50.1220:FF:000006">
    <property type="entry name" value="2-hydroxyacyl-CoA lyase 1"/>
    <property type="match status" value="1"/>
</dbReference>
<dbReference type="GO" id="GO:0030976">
    <property type="term" value="F:thiamine pyrophosphate binding"/>
    <property type="evidence" value="ECO:0007669"/>
    <property type="project" value="InterPro"/>
</dbReference>
<dbReference type="FunFam" id="3.40.50.970:FF:000071">
    <property type="entry name" value="2-hydroxyphytanoyl-CoA lyase, putative"/>
    <property type="match status" value="1"/>
</dbReference>
<dbReference type="Proteomes" id="UP001161017">
    <property type="component" value="Unassembled WGS sequence"/>
</dbReference>
<keyword evidence="20" id="KW-1185">Reference proteome</keyword>
<evidence type="ECO:0000313" key="19">
    <source>
        <dbReference type="EMBL" id="MDI1491288.1"/>
    </source>
</evidence>
<evidence type="ECO:0000313" key="20">
    <source>
        <dbReference type="Proteomes" id="UP001161017"/>
    </source>
</evidence>
<comment type="catalytic activity">
    <reaction evidence="10">
        <text>a 2-hydroxy-3-methyl fatty acyl-CoA = a 2-methyl-branched fatty aldehyde + formyl-CoA</text>
        <dbReference type="Rhea" id="RHEA:25375"/>
        <dbReference type="ChEBI" id="CHEBI:49188"/>
        <dbReference type="ChEBI" id="CHEBI:57376"/>
        <dbReference type="ChEBI" id="CHEBI:58783"/>
        <dbReference type="EC" id="4.1.2.63"/>
    </reaction>
    <physiologicalReaction direction="left-to-right" evidence="10">
        <dbReference type="Rhea" id="RHEA:25376"/>
    </physiologicalReaction>
</comment>
<evidence type="ECO:0000256" key="2">
    <source>
        <dbReference type="ARBA" id="ARBA00001964"/>
    </source>
</evidence>
<keyword evidence="7 15" id="KW-0786">Thiamine pyrophosphate</keyword>
<dbReference type="EMBL" id="JAPUFD010000014">
    <property type="protein sequence ID" value="MDI1491288.1"/>
    <property type="molecule type" value="Genomic_DNA"/>
</dbReference>
<keyword evidence="6" id="KW-0460">Magnesium</keyword>
<dbReference type="CDD" id="cd07035">
    <property type="entry name" value="TPP_PYR_POX_like"/>
    <property type="match status" value="1"/>
</dbReference>
<keyword evidence="5" id="KW-0479">Metal-binding</keyword>
<reference evidence="19" key="1">
    <citation type="journal article" date="2023" name="Genome Biol. Evol.">
        <title>First Whole Genome Sequence and Flow Cytometry Genome Size Data for the Lichen-Forming Fungus Ramalina farinacea (Ascomycota).</title>
        <authorList>
            <person name="Llewellyn T."/>
            <person name="Mian S."/>
            <person name="Hill R."/>
            <person name="Leitch I.J."/>
            <person name="Gaya E."/>
        </authorList>
    </citation>
    <scope>NUCLEOTIDE SEQUENCE</scope>
    <source>
        <strain evidence="19">LIQ254RAFAR</strain>
    </source>
</reference>
<dbReference type="Gene3D" id="3.40.50.970">
    <property type="match status" value="2"/>
</dbReference>
<dbReference type="CDD" id="cd02004">
    <property type="entry name" value="TPP_BZL_OCoD_HPCL"/>
    <property type="match status" value="1"/>
</dbReference>
<dbReference type="InterPro" id="IPR012001">
    <property type="entry name" value="Thiamin_PyroP_enz_TPP-bd_dom"/>
</dbReference>